<proteinExistence type="predicted"/>
<organism evidence="2">
    <name type="scientific">Euplotes harpa</name>
    <dbReference type="NCBI Taxonomy" id="151035"/>
    <lineage>
        <taxon>Eukaryota</taxon>
        <taxon>Sar</taxon>
        <taxon>Alveolata</taxon>
        <taxon>Ciliophora</taxon>
        <taxon>Intramacronucleata</taxon>
        <taxon>Spirotrichea</taxon>
        <taxon>Hypotrichia</taxon>
        <taxon>Euplotida</taxon>
        <taxon>Euplotidae</taxon>
        <taxon>Euplotes</taxon>
    </lineage>
</organism>
<gene>
    <name evidence="2" type="ORF">EHAR0213_LOCUS11552</name>
</gene>
<reference evidence="2" key="1">
    <citation type="submission" date="2021-01" db="EMBL/GenBank/DDBJ databases">
        <authorList>
            <person name="Corre E."/>
            <person name="Pelletier E."/>
            <person name="Niang G."/>
            <person name="Scheremetjew M."/>
            <person name="Finn R."/>
            <person name="Kale V."/>
            <person name="Holt S."/>
            <person name="Cochrane G."/>
            <person name="Meng A."/>
            <person name="Brown T."/>
            <person name="Cohen L."/>
        </authorList>
    </citation>
    <scope>NUCLEOTIDE SEQUENCE</scope>
    <source>
        <strain evidence="2">FSP1.4</strain>
    </source>
</reference>
<evidence type="ECO:0000256" key="1">
    <source>
        <dbReference type="SAM" id="MobiDB-lite"/>
    </source>
</evidence>
<dbReference type="AlphaFoldDB" id="A0A7S3N8V1"/>
<feature type="compositionally biased region" description="Basic and acidic residues" evidence="1">
    <location>
        <begin position="187"/>
        <end position="206"/>
    </location>
</feature>
<evidence type="ECO:0000313" key="2">
    <source>
        <dbReference type="EMBL" id="CAE0352636.1"/>
    </source>
</evidence>
<feature type="region of interest" description="Disordered" evidence="1">
    <location>
        <begin position="183"/>
        <end position="225"/>
    </location>
</feature>
<accession>A0A7S3N8V1</accession>
<name>A0A7S3N8V1_9SPIT</name>
<protein>
    <submittedName>
        <fullName evidence="2">Uncharacterized protein</fullName>
    </submittedName>
</protein>
<sequence length="225" mass="26200">MYKKECIMKRNVKEVVQENTYSQETDLLELPKDLNDKGKYEDQNLAKVLEGYTTDDEDLQILEESLGLRNIEQELHENEKAPIESFTPSKQQNLINPAMMNPMKGQMKPMPMPKPMMNKLSAMPKQMMGRMGMPSQMNLTINPAMISSMPLLLQYMQNFPNMGNMPMPPQFMTPEMMNMLMKQKHGKGSDKDRSDKSRRSGSDRDKQKHKRRDKKSDRKNDKYSD</sequence>
<feature type="compositionally biased region" description="Basic and acidic residues" evidence="1">
    <location>
        <begin position="214"/>
        <end position="225"/>
    </location>
</feature>
<dbReference type="EMBL" id="HBII01027499">
    <property type="protein sequence ID" value="CAE0352636.1"/>
    <property type="molecule type" value="Transcribed_RNA"/>
</dbReference>